<keyword evidence="1" id="KW-0812">Transmembrane</keyword>
<feature type="transmembrane region" description="Helical" evidence="1">
    <location>
        <begin position="158"/>
        <end position="179"/>
    </location>
</feature>
<feature type="transmembrane region" description="Helical" evidence="1">
    <location>
        <begin position="200"/>
        <end position="221"/>
    </location>
</feature>
<proteinExistence type="predicted"/>
<dbReference type="Proteomes" id="UP000636479">
    <property type="component" value="Unassembled WGS sequence"/>
</dbReference>
<evidence type="ECO:0000313" key="3">
    <source>
        <dbReference type="Proteomes" id="UP000636479"/>
    </source>
</evidence>
<organism evidence="2 3">
    <name type="scientific">Mycena indigotica</name>
    <dbReference type="NCBI Taxonomy" id="2126181"/>
    <lineage>
        <taxon>Eukaryota</taxon>
        <taxon>Fungi</taxon>
        <taxon>Dikarya</taxon>
        <taxon>Basidiomycota</taxon>
        <taxon>Agaricomycotina</taxon>
        <taxon>Agaricomycetes</taxon>
        <taxon>Agaricomycetidae</taxon>
        <taxon>Agaricales</taxon>
        <taxon>Marasmiineae</taxon>
        <taxon>Mycenaceae</taxon>
        <taxon>Mycena</taxon>
    </lineage>
</organism>
<feature type="transmembrane region" description="Helical" evidence="1">
    <location>
        <begin position="118"/>
        <end position="146"/>
    </location>
</feature>
<keyword evidence="1" id="KW-0472">Membrane</keyword>
<feature type="transmembrane region" description="Helical" evidence="1">
    <location>
        <begin position="87"/>
        <end position="106"/>
    </location>
</feature>
<sequence length="347" mass="39417">MVSQVFGTLVAAVLVNLVLFTLEFAMACQLFSKKREEVSRWTKFRVWFTLIIDTAATLSSCVFLYMFEESHWDEDEHDEEHERFWQLIIGTLIIGTVSSALAQSYLMERFWRNIRHHLLGTAFAVSLLVLAAIASIASLVTCAYMQWTKAETDNIKPFVWLALISNLVYAVGITAISVCQRFAMRTAGPKPRFLNRVFRGFVETGMPSSIVVILALIAWVVDNIAVYVIALYFVQARIYSCTMLYSLRQTKLVRMENWKEALISTTIAQKPQPVPPLAPEMMVRIEKSGRLTGIPEENQAKWYNIDLSEATRASIESKELEEAQPKELVVGTPRAIVLHRSSILDKQ</sequence>
<feature type="transmembrane region" description="Helical" evidence="1">
    <location>
        <begin position="227"/>
        <end position="247"/>
    </location>
</feature>
<feature type="transmembrane region" description="Helical" evidence="1">
    <location>
        <begin position="46"/>
        <end position="67"/>
    </location>
</feature>
<protein>
    <recommendedName>
        <fullName evidence="4">Transmembrane protein</fullName>
    </recommendedName>
</protein>
<gene>
    <name evidence="2" type="ORF">MIND_01181400</name>
</gene>
<evidence type="ECO:0000313" key="2">
    <source>
        <dbReference type="EMBL" id="KAF7292825.1"/>
    </source>
</evidence>
<dbReference type="EMBL" id="JACAZF010000011">
    <property type="protein sequence ID" value="KAF7292825.1"/>
    <property type="molecule type" value="Genomic_DNA"/>
</dbReference>
<accession>A0A8H6S7N6</accession>
<evidence type="ECO:0000256" key="1">
    <source>
        <dbReference type="SAM" id="Phobius"/>
    </source>
</evidence>
<keyword evidence="3" id="KW-1185">Reference proteome</keyword>
<dbReference type="AlphaFoldDB" id="A0A8H6S7N6"/>
<dbReference type="OrthoDB" id="2973139at2759"/>
<name>A0A8H6S7N6_9AGAR</name>
<reference evidence="2" key="1">
    <citation type="submission" date="2020-05" db="EMBL/GenBank/DDBJ databases">
        <title>Mycena genomes resolve the evolution of fungal bioluminescence.</title>
        <authorList>
            <person name="Tsai I.J."/>
        </authorList>
    </citation>
    <scope>NUCLEOTIDE SEQUENCE</scope>
    <source>
        <strain evidence="2">171206Taipei</strain>
    </source>
</reference>
<dbReference type="RefSeq" id="XP_037215253.1">
    <property type="nucleotide sequence ID" value="XM_037368327.1"/>
</dbReference>
<keyword evidence="1" id="KW-1133">Transmembrane helix</keyword>
<evidence type="ECO:0008006" key="4">
    <source>
        <dbReference type="Google" id="ProtNLM"/>
    </source>
</evidence>
<comment type="caution">
    <text evidence="2">The sequence shown here is derived from an EMBL/GenBank/DDBJ whole genome shotgun (WGS) entry which is preliminary data.</text>
</comment>
<dbReference type="GeneID" id="59350843"/>
<feature type="transmembrane region" description="Helical" evidence="1">
    <location>
        <begin position="6"/>
        <end position="25"/>
    </location>
</feature>